<reference evidence="4" key="1">
    <citation type="submission" date="2025-08" db="UniProtKB">
        <authorList>
            <consortium name="RefSeq"/>
        </authorList>
    </citation>
    <scope>IDENTIFICATION</scope>
    <source>
        <tissue evidence="4">Whole larval tissue</tissue>
    </source>
</reference>
<gene>
    <name evidence="4" type="primary">LOC126912252</name>
</gene>
<evidence type="ECO:0000256" key="1">
    <source>
        <dbReference type="SAM" id="Coils"/>
    </source>
</evidence>
<evidence type="ECO:0000256" key="2">
    <source>
        <dbReference type="SAM" id="MobiDB-lite"/>
    </source>
</evidence>
<feature type="compositionally biased region" description="Basic and acidic residues" evidence="2">
    <location>
        <begin position="185"/>
        <end position="196"/>
    </location>
</feature>
<dbReference type="Gene3D" id="3.30.70.1820">
    <property type="entry name" value="L1 transposable element, RRM domain"/>
    <property type="match status" value="1"/>
</dbReference>
<organism evidence="3 4">
    <name type="scientific">Spodoptera frugiperda</name>
    <name type="common">Fall armyworm</name>
    <dbReference type="NCBI Taxonomy" id="7108"/>
    <lineage>
        <taxon>Eukaryota</taxon>
        <taxon>Metazoa</taxon>
        <taxon>Ecdysozoa</taxon>
        <taxon>Arthropoda</taxon>
        <taxon>Hexapoda</taxon>
        <taxon>Insecta</taxon>
        <taxon>Pterygota</taxon>
        <taxon>Neoptera</taxon>
        <taxon>Endopterygota</taxon>
        <taxon>Lepidoptera</taxon>
        <taxon>Glossata</taxon>
        <taxon>Ditrysia</taxon>
        <taxon>Noctuoidea</taxon>
        <taxon>Noctuidae</taxon>
        <taxon>Amphipyrinae</taxon>
        <taxon>Spodoptera</taxon>
    </lineage>
</organism>
<evidence type="ECO:0000313" key="4">
    <source>
        <dbReference type="RefSeq" id="XP_050559732.1"/>
    </source>
</evidence>
<dbReference type="RefSeq" id="XP_050559732.1">
    <property type="nucleotide sequence ID" value="XM_050703775.1"/>
</dbReference>
<dbReference type="GeneID" id="126912252"/>
<dbReference type="OrthoDB" id="6059368at2759"/>
<keyword evidence="1" id="KW-0175">Coiled coil</keyword>
<protein>
    <submittedName>
        <fullName evidence="4">Uncharacterized protein LOC126912252</fullName>
    </submittedName>
</protein>
<sequence>MDNLQKLFDQVKLEMANQTKEIIAQLDEKLQPFTREIQDLKLENEKLREKIYYLEKHQRINNLVLYGIEESEKSIHTLTEIVKKKFKDDLNILVEDRDINMIYRIGKIDKNNTKARPIMVSFVNNWKKSDIMKNKNKLKNNVYASEDYPKEILNKRKELLPRLIEEKKKGNYVVMNYDKLIIKEGRPGNDKRKREISTSPSGSEQPRKQHLTTKTNRLNAFDLMRNRSNSLPFGSHPPEQKA</sequence>
<dbReference type="Proteomes" id="UP000829999">
    <property type="component" value="Chromosome 24"/>
</dbReference>
<name>A0A9R0E5P2_SPOFR</name>
<feature type="region of interest" description="Disordered" evidence="2">
    <location>
        <begin position="185"/>
        <end position="242"/>
    </location>
</feature>
<proteinExistence type="predicted"/>
<evidence type="ECO:0000313" key="3">
    <source>
        <dbReference type="Proteomes" id="UP000829999"/>
    </source>
</evidence>
<accession>A0A9R0E5P2</accession>
<feature type="coiled-coil region" evidence="1">
    <location>
        <begin position="1"/>
        <end position="57"/>
    </location>
</feature>
<dbReference type="AlphaFoldDB" id="A0A9R0E5P2"/>
<keyword evidence="3" id="KW-1185">Reference proteome</keyword>